<name>A0ACC1PLK6_9PEZI</name>
<sequence>MEPHSTAELIVSIDFGSTYVINPSVYGLKYKSTKKKSLQHRFTKVHHAISTIHTVTDYQPRVIPCKFDSPSGVRRPFVPSIIQYSRSGDIVGWGFDPIAEGAVEIKGIKLCLPHEDDRMVDPSTYPVLAHAIQHRKDLGKTVVTVLTDFMTRLWQVCKPQITNDKLDVSWRLIITHPVGWNIDKLEQAIDTAIVMPDQSNSTYTICFQEEAEAALIGELHGRGIKLAYDSNKQPRTSLHRPTGQGTYAQDGETVVVADFGGLTVDIASGRLRSQTGIEGLIWQAAPASRVCGASLFGDAFMNLLRNKAKMLLKEEPPSDWFSRALRLWEYNILPSISAGSCPDLSFDVAQEDFQDGARIAYHRLESIMEFYLEQAVAALREQINNLRDIQSVSRGAALYGLYLSPTNTRSGPDRQSSDISILIDNNPINRIILVRKGELLPRRTIKRIPIKGNLMQRCFEADTKSYKLDVYSTTSGGTLALAICIRWQHFQREVMADDICVLEIRLHGQGSGGMLTSFVHNALFTVLVNGVKQGRTCLSYVWQA</sequence>
<keyword evidence="2" id="KW-1185">Reference proteome</keyword>
<evidence type="ECO:0000313" key="1">
    <source>
        <dbReference type="EMBL" id="KAJ2995865.1"/>
    </source>
</evidence>
<comment type="caution">
    <text evidence="1">The sequence shown here is derived from an EMBL/GenBank/DDBJ whole genome shotgun (WGS) entry which is preliminary data.</text>
</comment>
<dbReference type="EMBL" id="JAPDGR010000118">
    <property type="protein sequence ID" value="KAJ2995865.1"/>
    <property type="molecule type" value="Genomic_DNA"/>
</dbReference>
<evidence type="ECO:0000313" key="2">
    <source>
        <dbReference type="Proteomes" id="UP001143856"/>
    </source>
</evidence>
<protein>
    <submittedName>
        <fullName evidence="1">Uncharacterized protein</fullName>
    </submittedName>
</protein>
<proteinExistence type="predicted"/>
<reference evidence="1" key="1">
    <citation type="submission" date="2022-10" db="EMBL/GenBank/DDBJ databases">
        <title>Genome Sequence of Xylaria curta.</title>
        <authorList>
            <person name="Buettner E."/>
        </authorList>
    </citation>
    <scope>NUCLEOTIDE SEQUENCE</scope>
    <source>
        <strain evidence="1">Babe10</strain>
    </source>
</reference>
<gene>
    <name evidence="1" type="ORF">NUW58_g1150</name>
</gene>
<organism evidence="1 2">
    <name type="scientific">Xylaria curta</name>
    <dbReference type="NCBI Taxonomy" id="42375"/>
    <lineage>
        <taxon>Eukaryota</taxon>
        <taxon>Fungi</taxon>
        <taxon>Dikarya</taxon>
        <taxon>Ascomycota</taxon>
        <taxon>Pezizomycotina</taxon>
        <taxon>Sordariomycetes</taxon>
        <taxon>Xylariomycetidae</taxon>
        <taxon>Xylariales</taxon>
        <taxon>Xylariaceae</taxon>
        <taxon>Xylaria</taxon>
    </lineage>
</organism>
<dbReference type="Proteomes" id="UP001143856">
    <property type="component" value="Unassembled WGS sequence"/>
</dbReference>
<accession>A0ACC1PLK6</accession>